<dbReference type="KEGG" id="vha:VIBHAR_05628"/>
<feature type="domain" description="Transposase IS4-like" evidence="2">
    <location>
        <begin position="142"/>
        <end position="366"/>
    </location>
</feature>
<dbReference type="Pfam" id="PF13006">
    <property type="entry name" value="Nterm_IS4"/>
    <property type="match status" value="1"/>
</dbReference>
<feature type="region of interest" description="Disordered" evidence="1">
    <location>
        <begin position="436"/>
        <end position="456"/>
    </location>
</feature>
<evidence type="ECO:0000313" key="4">
    <source>
        <dbReference type="EMBL" id="ABU73531.1"/>
    </source>
</evidence>
<evidence type="ECO:0000259" key="2">
    <source>
        <dbReference type="Pfam" id="PF01609"/>
    </source>
</evidence>
<dbReference type="InterPro" id="IPR012337">
    <property type="entry name" value="RNaseH-like_sf"/>
</dbReference>
<dbReference type="InterPro" id="IPR002559">
    <property type="entry name" value="Transposase_11"/>
</dbReference>
<name>A7N8B9_VIBC1</name>
<organism evidence="4 5">
    <name type="scientific">Vibrio campbellii (strain ATCC BAA-1116)</name>
    <dbReference type="NCBI Taxonomy" id="2902295"/>
    <lineage>
        <taxon>Bacteria</taxon>
        <taxon>Pseudomonadati</taxon>
        <taxon>Pseudomonadota</taxon>
        <taxon>Gammaproteobacteria</taxon>
        <taxon>Vibrionales</taxon>
        <taxon>Vibrionaceae</taxon>
        <taxon>Vibrio</taxon>
    </lineage>
</organism>
<dbReference type="InterPro" id="IPR024473">
    <property type="entry name" value="Transposases_IS4_N"/>
</dbReference>
<gene>
    <name evidence="4" type="ordered locus">VIBHAR_05628</name>
</gene>
<evidence type="ECO:0000259" key="3">
    <source>
        <dbReference type="Pfam" id="PF13006"/>
    </source>
</evidence>
<proteinExistence type="predicted"/>
<dbReference type="GO" id="GO:0004803">
    <property type="term" value="F:transposase activity"/>
    <property type="evidence" value="ECO:0007669"/>
    <property type="project" value="InterPro"/>
</dbReference>
<dbReference type="AlphaFoldDB" id="A7N8B9"/>
<dbReference type="InterPro" id="IPR047952">
    <property type="entry name" value="Transpos_IS4"/>
</dbReference>
<dbReference type="EMBL" id="CP000790">
    <property type="protein sequence ID" value="ABU73531.1"/>
    <property type="molecule type" value="Genomic_DNA"/>
</dbReference>
<dbReference type="SUPFAM" id="SSF53098">
    <property type="entry name" value="Ribonuclease H-like"/>
    <property type="match status" value="1"/>
</dbReference>
<feature type="compositionally biased region" description="Basic residues" evidence="1">
    <location>
        <begin position="438"/>
        <end position="448"/>
    </location>
</feature>
<dbReference type="Pfam" id="PF01609">
    <property type="entry name" value="DDE_Tnp_1"/>
    <property type="match status" value="1"/>
</dbReference>
<dbReference type="PANTHER" id="PTHR37529">
    <property type="entry name" value="TRANSPOSASE INSG FOR INSERTION SEQUENCE ELEMENT IS4-RELATED"/>
    <property type="match status" value="1"/>
</dbReference>
<dbReference type="PANTHER" id="PTHR37529:SF1">
    <property type="entry name" value="TRANSPOSASE INSG FOR INSERTION SEQUENCE ELEMENT IS4-RELATED"/>
    <property type="match status" value="1"/>
</dbReference>
<dbReference type="GO" id="GO:0003677">
    <property type="term" value="F:DNA binding"/>
    <property type="evidence" value="ECO:0007669"/>
    <property type="project" value="InterPro"/>
</dbReference>
<evidence type="ECO:0008006" key="6">
    <source>
        <dbReference type="Google" id="ProtNLM"/>
    </source>
</evidence>
<dbReference type="GO" id="GO:0006313">
    <property type="term" value="P:DNA transposition"/>
    <property type="evidence" value="ECO:0007669"/>
    <property type="project" value="InterPro"/>
</dbReference>
<sequence>MSFSHFKSPHGWRLDLILRARRLECGFYGALTVETLADLLPIELINSAYELTDTVTLRKRKLTLESMAWLLVGMAIYNDKSMADIVNMLDIVDRTGKPFVAPSALTQRRKNLGESAAKALFECTQSHWFKQANLPNWNGLTLLGVDGVLWRTEDSKENAATFAKPTNRDGKETQYPQVRMVCQMELSSHLITGSAFDCYSVNEMKLAEQLIETTPDNSLTLFDKGFYSLGLLQAWSSQGINRHWLIPMKKGLTYDVVQSLGRQDKLIKLKSNPQARKKWPELEQEVVVRLITRVKDGKQYDVLTSMLDPMLYPKSDIVGLYGYRWEIELGYREQKQYMLGNRLTLRSRLPELVKQELWGILLTYNLIRYQMVQMCNTLNGDYLPYQLSFNGALAHIMRLIVGLPYSSPGAIPRQLENFYSMSESLILEPRRERSFPRVVKKKPSRYPRKNNADHLK</sequence>
<dbReference type="PATRIC" id="fig|338187.25.peg.4636"/>
<dbReference type="NCBIfam" id="NF033592">
    <property type="entry name" value="transpos_IS4_1"/>
    <property type="match status" value="1"/>
</dbReference>
<accession>A7N8B9</accession>
<protein>
    <recommendedName>
        <fullName evidence="6">IS4 family transposase</fullName>
    </recommendedName>
</protein>
<evidence type="ECO:0000313" key="5">
    <source>
        <dbReference type="Proteomes" id="UP000008152"/>
    </source>
</evidence>
<reference evidence="4 5" key="1">
    <citation type="submission" date="2007-08" db="EMBL/GenBank/DDBJ databases">
        <authorList>
            <consortium name="The Vibrio harveyi Genome Sequencing Project"/>
            <person name="Bassler B."/>
            <person name="Clifton S.W."/>
            <person name="Fulton L."/>
            <person name="Delehaunty K."/>
            <person name="Fronick C."/>
            <person name="Harrison M."/>
            <person name="Markivic C."/>
            <person name="Fulton R."/>
            <person name="Tin-Wollam A.-M."/>
            <person name="Shah N."/>
            <person name="Pepin K."/>
            <person name="Nash W."/>
            <person name="Thiruvilangam P."/>
            <person name="Bhonagiri V."/>
            <person name="Waters C."/>
            <person name="Tu K.C."/>
            <person name="Irgon J."/>
            <person name="Wilson R.K."/>
        </authorList>
    </citation>
    <scope>NUCLEOTIDE SEQUENCE [LARGE SCALE GENOMIC DNA]</scope>
    <source>
        <strain evidence="5">ATCC BAA-1116 / BB120</strain>
    </source>
</reference>
<evidence type="ECO:0000256" key="1">
    <source>
        <dbReference type="SAM" id="MobiDB-lite"/>
    </source>
</evidence>
<dbReference type="Proteomes" id="UP000008152">
    <property type="component" value="Chromosome II"/>
</dbReference>
<feature type="domain" description="Transposase IS4 N-terminal" evidence="3">
    <location>
        <begin position="32"/>
        <end position="122"/>
    </location>
</feature>